<sequence length="252" mass="28920">MDFSIVIPVYNSIASLAILTDEIHDFFDGKNFNYEIIFVNDGSEHATYTELERLKKLPRNSLNDKVVLTVIHLEKNIGQQKAIAVGLLKANGQFALTMDDDLQHNIISLDEMLKLSEKGSDLVFGIYDDYGINGPRAWGSKIIGAFFRCKFSVLDGKRVSSFRLIHRSVYSKLNPNFSKFFYLSAELLAYSKKPENISIERRERVYGKSGYNLKKCLLIGAKLTLYYGIIPKRWQSVKETNHYEKVADCRRR</sequence>
<dbReference type="InterPro" id="IPR050256">
    <property type="entry name" value="Glycosyltransferase_2"/>
</dbReference>
<dbReference type="PANTHER" id="PTHR48090:SF3">
    <property type="entry name" value="UNDECAPRENYL-PHOSPHATE 4-DEOXY-4-FORMAMIDO-L-ARABINOSE TRANSFERASE"/>
    <property type="match status" value="1"/>
</dbReference>
<proteinExistence type="predicted"/>
<keyword evidence="4" id="KW-0812">Transmembrane</keyword>
<evidence type="ECO:0000256" key="2">
    <source>
        <dbReference type="ARBA" id="ARBA00022676"/>
    </source>
</evidence>
<organism evidence="9 10">
    <name type="scientific">Fusibacter bizertensis</name>
    <dbReference type="NCBI Taxonomy" id="1488331"/>
    <lineage>
        <taxon>Bacteria</taxon>
        <taxon>Bacillati</taxon>
        <taxon>Bacillota</taxon>
        <taxon>Clostridia</taxon>
        <taxon>Eubacteriales</taxon>
        <taxon>Eubacteriales Family XII. Incertae Sedis</taxon>
        <taxon>Fusibacter</taxon>
    </lineage>
</organism>
<protein>
    <submittedName>
        <fullName evidence="9">Glycosyltransferase</fullName>
        <ecNumber evidence="9">2.4.-.-</ecNumber>
    </submittedName>
</protein>
<feature type="domain" description="Glycosyltransferase 2-like" evidence="8">
    <location>
        <begin position="4"/>
        <end position="169"/>
    </location>
</feature>
<evidence type="ECO:0000256" key="7">
    <source>
        <dbReference type="ARBA" id="ARBA00023136"/>
    </source>
</evidence>
<dbReference type="InterPro" id="IPR029044">
    <property type="entry name" value="Nucleotide-diphossugar_trans"/>
</dbReference>
<evidence type="ECO:0000256" key="6">
    <source>
        <dbReference type="ARBA" id="ARBA00022989"/>
    </source>
</evidence>
<evidence type="ECO:0000313" key="10">
    <source>
        <dbReference type="Proteomes" id="UP001158045"/>
    </source>
</evidence>
<dbReference type="GO" id="GO:0016757">
    <property type="term" value="F:glycosyltransferase activity"/>
    <property type="evidence" value="ECO:0007669"/>
    <property type="project" value="UniProtKB-KW"/>
</dbReference>
<keyword evidence="2 9" id="KW-0328">Glycosyltransferase</keyword>
<keyword evidence="5" id="KW-0448">Lipopolysaccharide biosynthesis</keyword>
<evidence type="ECO:0000313" key="9">
    <source>
        <dbReference type="EMBL" id="MDH8679549.1"/>
    </source>
</evidence>
<dbReference type="Proteomes" id="UP001158045">
    <property type="component" value="Unassembled WGS sequence"/>
</dbReference>
<dbReference type="InterPro" id="IPR001173">
    <property type="entry name" value="Glyco_trans_2-like"/>
</dbReference>
<dbReference type="RefSeq" id="WP_281095446.1">
    <property type="nucleotide sequence ID" value="NZ_JARYZI010000013.1"/>
</dbReference>
<evidence type="ECO:0000259" key="8">
    <source>
        <dbReference type="Pfam" id="PF00535"/>
    </source>
</evidence>
<keyword evidence="10" id="KW-1185">Reference proteome</keyword>
<dbReference type="Pfam" id="PF00535">
    <property type="entry name" value="Glycos_transf_2"/>
    <property type="match status" value="1"/>
</dbReference>
<evidence type="ECO:0000256" key="5">
    <source>
        <dbReference type="ARBA" id="ARBA00022985"/>
    </source>
</evidence>
<dbReference type="EC" id="2.4.-.-" evidence="9"/>
<dbReference type="SUPFAM" id="SSF53448">
    <property type="entry name" value="Nucleotide-diphospho-sugar transferases"/>
    <property type="match status" value="1"/>
</dbReference>
<dbReference type="PANTHER" id="PTHR48090">
    <property type="entry name" value="UNDECAPRENYL-PHOSPHATE 4-DEOXY-4-FORMAMIDO-L-ARABINOSE TRANSFERASE-RELATED"/>
    <property type="match status" value="1"/>
</dbReference>
<evidence type="ECO:0000256" key="3">
    <source>
        <dbReference type="ARBA" id="ARBA00022679"/>
    </source>
</evidence>
<accession>A0ABT6NGI9</accession>
<keyword evidence="3 9" id="KW-0808">Transferase</keyword>
<evidence type="ECO:0000256" key="4">
    <source>
        <dbReference type="ARBA" id="ARBA00022692"/>
    </source>
</evidence>
<dbReference type="Gene3D" id="3.90.550.10">
    <property type="entry name" value="Spore Coat Polysaccharide Biosynthesis Protein SpsA, Chain A"/>
    <property type="match status" value="1"/>
</dbReference>
<name>A0ABT6NGI9_9FIRM</name>
<evidence type="ECO:0000256" key="1">
    <source>
        <dbReference type="ARBA" id="ARBA00022475"/>
    </source>
</evidence>
<keyword evidence="7" id="KW-0472">Membrane</keyword>
<reference evidence="9 10" key="1">
    <citation type="submission" date="2023-04" db="EMBL/GenBank/DDBJ databases">
        <title>Fusibacter bizertensis strain WBS, isolated from littoral bottom sediments of the Arctic seas - biochemical and genomic analysis.</title>
        <authorList>
            <person name="Brioukhanov A.L."/>
        </authorList>
    </citation>
    <scope>NUCLEOTIDE SEQUENCE [LARGE SCALE GENOMIC DNA]</scope>
    <source>
        <strain evidence="9 10">WBS</strain>
    </source>
</reference>
<keyword evidence="6" id="KW-1133">Transmembrane helix</keyword>
<dbReference type="EMBL" id="JARYZI010000013">
    <property type="protein sequence ID" value="MDH8679549.1"/>
    <property type="molecule type" value="Genomic_DNA"/>
</dbReference>
<gene>
    <name evidence="9" type="ORF">QE109_15425</name>
</gene>
<keyword evidence="1" id="KW-1003">Cell membrane</keyword>
<comment type="caution">
    <text evidence="9">The sequence shown here is derived from an EMBL/GenBank/DDBJ whole genome shotgun (WGS) entry which is preliminary data.</text>
</comment>